<reference evidence="3" key="1">
    <citation type="journal article" date="2014" name="Genome Biol. Evol.">
        <title>Pangenome evidence for extensive interdomain horizontal transfer affecting lineage core and shell genes in uncultured planktonic thaumarchaeota and euryarchaeota.</title>
        <authorList>
            <person name="Deschamps P."/>
            <person name="Zivanovic Y."/>
            <person name="Moreira D."/>
            <person name="Rodriguez-Valera F."/>
            <person name="Lopez-Garcia P."/>
        </authorList>
    </citation>
    <scope>NUCLEOTIDE SEQUENCE</scope>
</reference>
<dbReference type="EMBL" id="KF900401">
    <property type="protein sequence ID" value="AIE93657.1"/>
    <property type="molecule type" value="Genomic_DNA"/>
</dbReference>
<accession>A0A075FVH2</accession>
<evidence type="ECO:0000256" key="2">
    <source>
        <dbReference type="SAM" id="Phobius"/>
    </source>
</evidence>
<sequence>MGRRAREERREQREDKVAEQTKVKRKNSLKAAGILALIVVIVGYAGYEFINLDSNAPGAPPGAGKLGDEHEHASLLVRVFGDKFDFTSPAYQIKSSWIHFEDSDGTTIHRHSTGVTLDYLFANLGIGIDSECYKFPDGRQFCSNEDYRLKYYINHQIVKDINDHIIEEGDRILITYGNETPEQIEEQLMELDAQIIKS</sequence>
<keyword evidence="2" id="KW-0472">Membrane</keyword>
<feature type="transmembrane region" description="Helical" evidence="2">
    <location>
        <begin position="29"/>
        <end position="47"/>
    </location>
</feature>
<keyword evidence="2" id="KW-1133">Transmembrane helix</keyword>
<dbReference type="AlphaFoldDB" id="A0A075FVH2"/>
<evidence type="ECO:0000313" key="3">
    <source>
        <dbReference type="EMBL" id="AIE93657.1"/>
    </source>
</evidence>
<evidence type="ECO:0000256" key="1">
    <source>
        <dbReference type="SAM" id="MobiDB-lite"/>
    </source>
</evidence>
<keyword evidence="2" id="KW-0812">Transmembrane</keyword>
<protein>
    <recommendedName>
        <fullName evidence="4">Protein-disulfide isomerase</fullName>
    </recommendedName>
</protein>
<proteinExistence type="predicted"/>
<evidence type="ECO:0008006" key="4">
    <source>
        <dbReference type="Google" id="ProtNLM"/>
    </source>
</evidence>
<name>A0A075FVH2_9ARCH</name>
<organism evidence="3">
    <name type="scientific">uncultured marine thaumarchaeote AD1000_39_D02</name>
    <dbReference type="NCBI Taxonomy" id="1455912"/>
    <lineage>
        <taxon>Archaea</taxon>
        <taxon>Nitrososphaerota</taxon>
        <taxon>environmental samples</taxon>
    </lineage>
</organism>
<feature type="region of interest" description="Disordered" evidence="1">
    <location>
        <begin position="1"/>
        <end position="22"/>
    </location>
</feature>